<reference evidence="1 2" key="1">
    <citation type="submission" date="2018-08" db="EMBL/GenBank/DDBJ databases">
        <title>Verrucosispora craniellae sp. nov., isolated from a marine sponge in the South China Sea.</title>
        <authorList>
            <person name="Li L."/>
            <person name="Lin H.W."/>
        </authorList>
    </citation>
    <scope>NUCLEOTIDE SEQUENCE [LARGE SCALE GENOMIC DNA]</scope>
    <source>
        <strain evidence="1 2">LHW63014</strain>
    </source>
</reference>
<evidence type="ECO:0000313" key="1">
    <source>
        <dbReference type="EMBL" id="RFS45571.1"/>
    </source>
</evidence>
<proteinExistence type="predicted"/>
<protein>
    <submittedName>
        <fullName evidence="1">Uncharacterized protein</fullName>
    </submittedName>
</protein>
<dbReference type="AlphaFoldDB" id="A0A372FXN9"/>
<dbReference type="RefSeq" id="WP_117228762.1">
    <property type="nucleotide sequence ID" value="NZ_QVFU01000015.1"/>
</dbReference>
<dbReference type="OrthoDB" id="3877861at2"/>
<sequence>MDERVVWNDLIVAPAHHPALALWREIARLNYLRPVLALFSGAVTQAPPSGRRSSAWTWAVTPARSGRMHHHLIHRLGLSVTDLVPVRPTITGGRELSWVSPPSGEPPVPHSPGADVLPVLQQGVAYLRWQLLSRLGDLHLTGFDAVIRGLPEPDVAWAALLAALPALSRDVRPVSSVTASRRYDDGVVHQVALPPEARTRLRASGRDWLGTGRDHGRRHMWLLDEFVVPARLVDPAARS</sequence>
<accession>A0A372FXN9</accession>
<evidence type="ECO:0000313" key="2">
    <source>
        <dbReference type="Proteomes" id="UP000262621"/>
    </source>
</evidence>
<keyword evidence="2" id="KW-1185">Reference proteome</keyword>
<organism evidence="1 2">
    <name type="scientific">Micromonospora craniellae</name>
    <dbReference type="NCBI Taxonomy" id="2294034"/>
    <lineage>
        <taxon>Bacteria</taxon>
        <taxon>Bacillati</taxon>
        <taxon>Actinomycetota</taxon>
        <taxon>Actinomycetes</taxon>
        <taxon>Micromonosporales</taxon>
        <taxon>Micromonosporaceae</taxon>
        <taxon>Micromonospora</taxon>
    </lineage>
</organism>
<name>A0A372FXN9_9ACTN</name>
<gene>
    <name evidence="1" type="ORF">D0Q02_15840</name>
</gene>
<dbReference type="Proteomes" id="UP000262621">
    <property type="component" value="Unassembled WGS sequence"/>
</dbReference>
<comment type="caution">
    <text evidence="1">The sequence shown here is derived from an EMBL/GenBank/DDBJ whole genome shotgun (WGS) entry which is preliminary data.</text>
</comment>
<dbReference type="EMBL" id="QVFU01000015">
    <property type="protein sequence ID" value="RFS45571.1"/>
    <property type="molecule type" value="Genomic_DNA"/>
</dbReference>